<dbReference type="InterPro" id="IPR056345">
    <property type="entry name" value="Znf-C2H2_CIZ1"/>
</dbReference>
<feature type="domain" description="Matrin-type" evidence="6">
    <location>
        <begin position="361"/>
        <end position="392"/>
    </location>
</feature>
<keyword evidence="8" id="KW-1185">Reference proteome</keyword>
<dbReference type="PANTHER" id="PTHR15491:SF9">
    <property type="entry name" value="CIP1-INTERACTING ZINC FINGER PROTEIN"/>
    <property type="match status" value="1"/>
</dbReference>
<evidence type="ECO:0000313" key="7">
    <source>
        <dbReference type="Ensembl" id="ENSLLEP00000030818.1"/>
    </source>
</evidence>
<dbReference type="InterPro" id="IPR026811">
    <property type="entry name" value="CIZ1"/>
</dbReference>
<reference evidence="7" key="2">
    <citation type="submission" date="2025-09" db="UniProtKB">
        <authorList>
            <consortium name="Ensembl"/>
        </authorList>
    </citation>
    <scope>IDENTIFICATION</scope>
</reference>
<dbReference type="AlphaFoldDB" id="A0A8C5Q0L9"/>
<dbReference type="SMART" id="SM00451">
    <property type="entry name" value="ZnF_U1"/>
    <property type="match status" value="2"/>
</dbReference>
<dbReference type="Gene3D" id="3.30.160.60">
    <property type="entry name" value="Classic Zinc Finger"/>
    <property type="match status" value="1"/>
</dbReference>
<keyword evidence="2" id="KW-0479">Metal-binding</keyword>
<comment type="subcellular location">
    <subcellularLocation>
        <location evidence="1">Nucleus</location>
    </subcellularLocation>
</comment>
<dbReference type="Pfam" id="PF12171">
    <property type="entry name" value="zf-C2H2_jaz"/>
    <property type="match status" value="1"/>
</dbReference>
<name>A0A8C5Q0L9_9ANUR</name>
<dbReference type="SUPFAM" id="SSF57667">
    <property type="entry name" value="beta-beta-alpha zinc fingers"/>
    <property type="match status" value="1"/>
</dbReference>
<dbReference type="GO" id="GO:0003676">
    <property type="term" value="F:nucleic acid binding"/>
    <property type="evidence" value="ECO:0007669"/>
    <property type="project" value="InterPro"/>
</dbReference>
<dbReference type="PROSITE" id="PS50171">
    <property type="entry name" value="ZF_MATRIN"/>
    <property type="match status" value="1"/>
</dbReference>
<organism evidence="7 8">
    <name type="scientific">Leptobrachium leishanense</name>
    <name type="common">Leishan spiny toad</name>
    <dbReference type="NCBI Taxonomy" id="445787"/>
    <lineage>
        <taxon>Eukaryota</taxon>
        <taxon>Metazoa</taxon>
        <taxon>Chordata</taxon>
        <taxon>Craniata</taxon>
        <taxon>Vertebrata</taxon>
        <taxon>Euteleostomi</taxon>
        <taxon>Amphibia</taxon>
        <taxon>Batrachia</taxon>
        <taxon>Anura</taxon>
        <taxon>Pelobatoidea</taxon>
        <taxon>Megophryidae</taxon>
        <taxon>Leptobrachium</taxon>
    </lineage>
</organism>
<evidence type="ECO:0000259" key="6">
    <source>
        <dbReference type="PROSITE" id="PS50171"/>
    </source>
</evidence>
<evidence type="ECO:0000313" key="8">
    <source>
        <dbReference type="Proteomes" id="UP000694569"/>
    </source>
</evidence>
<dbReference type="InterPro" id="IPR013087">
    <property type="entry name" value="Znf_C2H2_type"/>
</dbReference>
<evidence type="ECO:0000256" key="5">
    <source>
        <dbReference type="ARBA" id="ARBA00023242"/>
    </source>
</evidence>
<dbReference type="Proteomes" id="UP000694569">
    <property type="component" value="Unplaced"/>
</dbReference>
<dbReference type="Pfam" id="PF23330">
    <property type="entry name" value="zf-C2H2_14"/>
    <property type="match status" value="1"/>
</dbReference>
<accession>A0A8C5Q0L9</accession>
<dbReference type="InterPro" id="IPR003604">
    <property type="entry name" value="Matrin/U1-like-C_Znf_C2H2"/>
</dbReference>
<evidence type="ECO:0000256" key="2">
    <source>
        <dbReference type="ARBA" id="ARBA00022723"/>
    </source>
</evidence>
<dbReference type="GeneTree" id="ENSGT00440000039084"/>
<evidence type="ECO:0000256" key="4">
    <source>
        <dbReference type="ARBA" id="ARBA00022833"/>
    </source>
</evidence>
<keyword evidence="4" id="KW-0862">Zinc</keyword>
<dbReference type="InterPro" id="IPR036236">
    <property type="entry name" value="Znf_C2H2_sf"/>
</dbReference>
<protein>
    <recommendedName>
        <fullName evidence="6">Matrin-type domain-containing protein</fullName>
    </recommendedName>
</protein>
<dbReference type="GO" id="GO:0005634">
    <property type="term" value="C:nucleus"/>
    <property type="evidence" value="ECO:0007669"/>
    <property type="project" value="UniProtKB-SubCell"/>
</dbReference>
<reference evidence="7" key="1">
    <citation type="submission" date="2025-08" db="UniProtKB">
        <authorList>
            <consortium name="Ensembl"/>
        </authorList>
    </citation>
    <scope>IDENTIFICATION</scope>
</reference>
<dbReference type="InterPro" id="IPR022755">
    <property type="entry name" value="Znf_C2H2_jaz"/>
</dbReference>
<evidence type="ECO:0000256" key="3">
    <source>
        <dbReference type="ARBA" id="ARBA00022771"/>
    </source>
</evidence>
<dbReference type="PROSITE" id="PS00028">
    <property type="entry name" value="ZINC_FINGER_C2H2_1"/>
    <property type="match status" value="1"/>
</dbReference>
<keyword evidence="3" id="KW-0863">Zinc-finger</keyword>
<evidence type="ECO:0000256" key="1">
    <source>
        <dbReference type="ARBA" id="ARBA00004123"/>
    </source>
</evidence>
<proteinExistence type="predicted"/>
<sequence>MKVIKQCRFLLPGPLRVKMFNQQQQQFHQLMQLQQLLQQQQQLPVQHQAPSMPPPVQHQQPQQMLNLTAANQARLMNTHPVLQRALLMQQMQGNLRGLGMGAPPMPHFFSAAARQSILGTPPMGVNVKAPRMAFPGLPFQQHHRMFQKVRGLDVDSEAAQYTNQAVFNPPIDSAQSILYATSSIYSDSICVLQAFQSHLVTARHHLKLKEIQKLSSVCLVTLMPAANDGQGMAAGIDAKKHMRWCNVCQIHFSSDLIEHRRTREHKHSLRPFCTVCSRHFKTPRKFVEHMKSPEHKQKTQEVRGKTRRLHLLLLITVDAVGCFEEEDDNEEEEEEGISEDDASGATECVSVSDFIVPVEGYLCRLCHKFYPSDSAARLSHCKSLTHYQNVQVRPFCCGVVLALSVLCCLRHLTHVVVFSLTLIIHPSFVLSLRFSPVLLYVLSERRIPCISYISRKD</sequence>
<dbReference type="PANTHER" id="PTHR15491">
    <property type="match status" value="1"/>
</dbReference>
<keyword evidence="5" id="KW-0539">Nucleus</keyword>
<dbReference type="Ensembl" id="ENSLLET00000032001.1">
    <property type="protein sequence ID" value="ENSLLEP00000030818.1"/>
    <property type="gene ID" value="ENSLLEG00000019284.1"/>
</dbReference>
<dbReference type="InterPro" id="IPR000690">
    <property type="entry name" value="Matrin/U1-C_Znf_C2H2"/>
</dbReference>
<dbReference type="GO" id="GO:0008270">
    <property type="term" value="F:zinc ion binding"/>
    <property type="evidence" value="ECO:0007669"/>
    <property type="project" value="UniProtKB-KW"/>
</dbReference>